<sequence length="556" mass="66535">MKYINLILFLRVFNILLIICLLLQLNNIFDQISRWREYWKIKRVEKLENYDKKILSDQPLYIPNPAGTLELESIRLNELFARPTHKCLDRRTLGGYRDSFFVCFDEDMGIQNEKFENGLSINGQKITKEDENFEISLNITSWTLLLPQKNNLVENLQNNVFIQYMPELEEEGHFPEDRIAAMLDNDNQIFNLAKIDLDTELLSDKRKETKVRIELLNWILRILRTKQLLIVLRPGLDNSSLQDENGNVLLLWYRFIYSLFFQWKYALLGARSNSRCGQALQKFDPRHCEWRLSFVHFEDLWSANDVPAYGAGSPLEEKLRFLRYLLSHQTLPLSSLCSYNSLNNNNDNFLPFPICQELIKEEEKPLFNLFVYFRYKYFSNEELNQLENLLELTEEMAIFFPEVFKGENSIFKNKKLTFFNEGISHYLNKSMRMPLNIRDNSTNSTIYLNLNPFNDLLKEIQLFPYKRNILFFDIDGAEWDIFGVILNKTFCDKWLRSFKQICLKIRIWGMEESENWRRFYLWLLRIEECEFKKTFSYQINQSTFLIVYTRKQIVGR</sequence>
<keyword evidence="1" id="KW-1133">Transmembrane helix</keyword>
<protein>
    <submittedName>
        <fullName evidence="2">Uncharacterized protein</fullName>
    </submittedName>
</protein>
<dbReference type="EMBL" id="CAJEWN010000233">
    <property type="protein sequence ID" value="CAD2174359.1"/>
    <property type="molecule type" value="Genomic_DNA"/>
</dbReference>
<evidence type="ECO:0000313" key="3">
    <source>
        <dbReference type="Proteomes" id="UP000580250"/>
    </source>
</evidence>
<accession>A0A6V7VHD2</accession>
<comment type="caution">
    <text evidence="2">The sequence shown here is derived from an EMBL/GenBank/DDBJ whole genome shotgun (WGS) entry which is preliminary data.</text>
</comment>
<name>A0A6V7VHD2_MELEN</name>
<dbReference type="AlphaFoldDB" id="A0A6V7VHD2"/>
<gene>
    <name evidence="2" type="ORF">MENT_LOCUS26015</name>
</gene>
<keyword evidence="1" id="KW-0472">Membrane</keyword>
<proteinExistence type="predicted"/>
<dbReference type="OrthoDB" id="5860975at2759"/>
<evidence type="ECO:0000313" key="2">
    <source>
        <dbReference type="EMBL" id="CAD2174359.1"/>
    </source>
</evidence>
<keyword evidence="1" id="KW-0812">Transmembrane</keyword>
<feature type="transmembrane region" description="Helical" evidence="1">
    <location>
        <begin position="6"/>
        <end position="26"/>
    </location>
</feature>
<organism evidence="2 3">
    <name type="scientific">Meloidogyne enterolobii</name>
    <name type="common">Root-knot nematode worm</name>
    <name type="synonym">Meloidogyne mayaguensis</name>
    <dbReference type="NCBI Taxonomy" id="390850"/>
    <lineage>
        <taxon>Eukaryota</taxon>
        <taxon>Metazoa</taxon>
        <taxon>Ecdysozoa</taxon>
        <taxon>Nematoda</taxon>
        <taxon>Chromadorea</taxon>
        <taxon>Rhabditida</taxon>
        <taxon>Tylenchina</taxon>
        <taxon>Tylenchomorpha</taxon>
        <taxon>Tylenchoidea</taxon>
        <taxon>Meloidogynidae</taxon>
        <taxon>Meloidogyninae</taxon>
        <taxon>Meloidogyne</taxon>
    </lineage>
</organism>
<evidence type="ECO:0000256" key="1">
    <source>
        <dbReference type="SAM" id="Phobius"/>
    </source>
</evidence>
<reference evidence="2 3" key="1">
    <citation type="submission" date="2020-08" db="EMBL/GenBank/DDBJ databases">
        <authorList>
            <person name="Koutsovoulos G."/>
            <person name="Danchin GJ E."/>
        </authorList>
    </citation>
    <scope>NUCLEOTIDE SEQUENCE [LARGE SCALE GENOMIC DNA]</scope>
</reference>
<dbReference type="Proteomes" id="UP000580250">
    <property type="component" value="Unassembled WGS sequence"/>
</dbReference>